<evidence type="ECO:0000256" key="6">
    <source>
        <dbReference type="ARBA" id="ARBA00022840"/>
    </source>
</evidence>
<organism evidence="15 16">
    <name type="scientific">Acrasis kona</name>
    <dbReference type="NCBI Taxonomy" id="1008807"/>
    <lineage>
        <taxon>Eukaryota</taxon>
        <taxon>Discoba</taxon>
        <taxon>Heterolobosea</taxon>
        <taxon>Tetramitia</taxon>
        <taxon>Eutetramitia</taxon>
        <taxon>Acrasidae</taxon>
        <taxon>Acrasis</taxon>
    </lineage>
</organism>
<protein>
    <recommendedName>
        <fullName evidence="11">Structural maintenance of chromosomes protein</fullName>
    </recommendedName>
</protein>
<comment type="subcellular location">
    <subcellularLocation>
        <location evidence="1 11">Nucleus</location>
    </subcellularLocation>
</comment>
<evidence type="ECO:0000256" key="1">
    <source>
        <dbReference type="ARBA" id="ARBA00004123"/>
    </source>
</evidence>
<dbReference type="PIRSF" id="PIRSF005719">
    <property type="entry name" value="SMC"/>
    <property type="match status" value="1"/>
</dbReference>
<comment type="similarity">
    <text evidence="2">Belongs to the SMC family. SMC4 subfamily.</text>
</comment>
<dbReference type="Pfam" id="PF06470">
    <property type="entry name" value="SMC_hinge"/>
    <property type="match status" value="1"/>
</dbReference>
<accession>A0AAW2ZC30</accession>
<dbReference type="PANTHER" id="PTHR18937">
    <property type="entry name" value="STRUCTURAL MAINTENANCE OF CHROMOSOMES SMC FAMILY MEMBER"/>
    <property type="match status" value="1"/>
</dbReference>
<evidence type="ECO:0000256" key="12">
    <source>
        <dbReference type="SAM" id="Coils"/>
    </source>
</evidence>
<dbReference type="SUPFAM" id="SSF75553">
    <property type="entry name" value="Smc hinge domain"/>
    <property type="match status" value="1"/>
</dbReference>
<dbReference type="EMBL" id="JAOPGA020001213">
    <property type="protein sequence ID" value="KAL0486276.1"/>
    <property type="molecule type" value="Genomic_DNA"/>
</dbReference>
<keyword evidence="8" id="KW-0226">DNA condensation</keyword>
<comment type="caution">
    <text evidence="15">The sequence shown here is derived from an EMBL/GenBank/DDBJ whole genome shotgun (WGS) entry which is preliminary data.</text>
</comment>
<keyword evidence="5" id="KW-0498">Mitosis</keyword>
<dbReference type="InterPro" id="IPR027417">
    <property type="entry name" value="P-loop_NTPase"/>
</dbReference>
<keyword evidence="9 11" id="KW-0539">Nucleus</keyword>
<dbReference type="GO" id="GO:0005524">
    <property type="term" value="F:ATP binding"/>
    <property type="evidence" value="ECO:0007669"/>
    <property type="project" value="UniProtKB-KW"/>
</dbReference>
<evidence type="ECO:0000256" key="9">
    <source>
        <dbReference type="ARBA" id="ARBA00023242"/>
    </source>
</evidence>
<dbReference type="GO" id="GO:0051301">
    <property type="term" value="P:cell division"/>
    <property type="evidence" value="ECO:0007669"/>
    <property type="project" value="UniProtKB-KW"/>
</dbReference>
<dbReference type="Gene3D" id="1.10.287.1490">
    <property type="match status" value="2"/>
</dbReference>
<proteinExistence type="inferred from homology"/>
<dbReference type="Gene3D" id="1.20.1060.20">
    <property type="match status" value="1"/>
</dbReference>
<evidence type="ECO:0000313" key="15">
    <source>
        <dbReference type="EMBL" id="KAL0486276.1"/>
    </source>
</evidence>
<dbReference type="SUPFAM" id="SSF52540">
    <property type="entry name" value="P-loop containing nucleoside triphosphate hydrolases"/>
    <property type="match status" value="1"/>
</dbReference>
<dbReference type="GO" id="GO:0005634">
    <property type="term" value="C:nucleus"/>
    <property type="evidence" value="ECO:0007669"/>
    <property type="project" value="UniProtKB-SubCell"/>
</dbReference>
<evidence type="ECO:0000256" key="10">
    <source>
        <dbReference type="ARBA" id="ARBA00023306"/>
    </source>
</evidence>
<reference evidence="15 16" key="1">
    <citation type="submission" date="2024-03" db="EMBL/GenBank/DDBJ databases">
        <title>The Acrasis kona genome and developmental transcriptomes reveal deep origins of eukaryotic multicellular pathways.</title>
        <authorList>
            <person name="Sheikh S."/>
            <person name="Fu C.-J."/>
            <person name="Brown M.W."/>
            <person name="Baldauf S.L."/>
        </authorList>
    </citation>
    <scope>NUCLEOTIDE SEQUENCE [LARGE SCALE GENOMIC DNA]</scope>
    <source>
        <strain evidence="15 16">ATCC MYA-3509</strain>
    </source>
</reference>
<dbReference type="Gene3D" id="3.40.50.300">
    <property type="entry name" value="P-loop containing nucleotide triphosphate hydrolases"/>
    <property type="match status" value="2"/>
</dbReference>
<keyword evidence="7 12" id="KW-0175">Coiled coil</keyword>
<evidence type="ECO:0000256" key="4">
    <source>
        <dbReference type="ARBA" id="ARBA00022741"/>
    </source>
</evidence>
<evidence type="ECO:0000256" key="3">
    <source>
        <dbReference type="ARBA" id="ARBA00022618"/>
    </source>
</evidence>
<dbReference type="Gene3D" id="3.30.70.1620">
    <property type="match status" value="1"/>
</dbReference>
<dbReference type="PANTHER" id="PTHR18937:SF172">
    <property type="entry name" value="STRUCTURAL MAINTENANCE OF CHROMOSOMES PROTEIN"/>
    <property type="match status" value="1"/>
</dbReference>
<evidence type="ECO:0000256" key="11">
    <source>
        <dbReference type="PIRNR" id="PIRNR005719"/>
    </source>
</evidence>
<feature type="domain" description="SMC hinge" evidence="14">
    <location>
        <begin position="543"/>
        <end position="662"/>
    </location>
</feature>
<evidence type="ECO:0000313" key="16">
    <source>
        <dbReference type="Proteomes" id="UP001431209"/>
    </source>
</evidence>
<dbReference type="GO" id="GO:0007076">
    <property type="term" value="P:mitotic chromosome condensation"/>
    <property type="evidence" value="ECO:0007669"/>
    <property type="project" value="TreeGrafter"/>
</dbReference>
<keyword evidence="16" id="KW-1185">Reference proteome</keyword>
<dbReference type="SMART" id="SM00968">
    <property type="entry name" value="SMC_hinge"/>
    <property type="match status" value="1"/>
</dbReference>
<sequence length="1230" mass="139928">MTEPDLTGSRLVALKMIMENFKSYAGVREIGPFHKSFTSIVGPNGSGKSNVIDAIQFVFGKKQNKLRLKKMSELIHNSEKHQNLNKARVSVHFAEIKDHEDRNGYDVVPNSELIITRTVNKQSVSKYFINDNASTFTEVTELLKEKGIDLDNNRFLILQGEVEQISLMKPKAPNEHEDGLLEYIEDIIGTNKYVEKIEQAYKNFEDLTEQRTHKVAVLKGAEREKNSLQEAKEEADDYVQKKTSLIQMRHKSSQVHLHNANQKLKVAKESKAEVQEKLDEEKKKLSEKLLQSKSKEETLAQSRKEHSKALKTYEKSKSEFAALETVFAQLKEQVVGAKSKKKQLAADIDSTTKKVDELVAKSEQLQNDEIEIRKKIEKSGPLLEEAEQLADDMYKKVQSQMEPLRQEKEKKQKEMLPLSKKINKLKQDVELKRSQITLLKEKSQTTRTQYDEAKKSLTTHQEEMETKNKAQSDLEKVKKALESRIPTVQKEYDASCKQEEEFTHQIKSLQSKLHTLDDALKSAKDQDALLTEVIRARDDEEIPGVIDRLGNLGAIDKKYDVAISTACSQLNWIVVKDTPTAKAVIELIKKKNLGTTTCIILDKINTKELCGKMESSFKVPDKKTNRLFDLIKIQQDDVRIAFYHVLRDTLVCDTLDHATKIAYSDKQVKHRVVTLKGELIEESGTMTGGGAKTTSGGMRTNLADRKVNLKTLQSARSEHDEATAQLKQTQSRRDNLSSQLKSLKAQLETSDLNHKKIRMESDACAALVQDLQRTIASLKPLLNQDLDESDQSRMKTYQDELNQLESKLNQQVESNADLDSQIKKLNESIESAGGSEYQAQKALVAQLTRSNQELSSKHNKAQVQLETTLRSIEKSRQIISNHETELQQITVQLESLIASTDQLENDSSPLYMVMNQAKLDAKKQEEIKDALEEEYEIIKKEIEKARNGIALEFQSKLDELIKTEQECDKQVKKRNRLLLELSDQMKEFVTEVGMDSSSLPSLEMLQQQQVEGIDLDALSYDMTMLESSLQSMKPDLSAIARYKSKESDYLQKQSEVDAITKQRDDNRLQYEELRKKRLDEFMKGFVEITIKLKEIYQTITLGGDAELELVDSCDPFSEGIVFSVRPPRKSWKMISNLSGGEKTLSSLALVFALHHFKPTPIYVMDEIDAALDFKNVSIVGNFIKQKTTNAQFIVISLRNNMFELADMLVGIYKTDHCTKSVTIDPNKLCA</sequence>
<feature type="coiled-coil region" evidence="12">
    <location>
        <begin position="787"/>
        <end position="948"/>
    </location>
</feature>
<dbReference type="Proteomes" id="UP001431209">
    <property type="component" value="Unassembled WGS sequence"/>
</dbReference>
<dbReference type="InterPro" id="IPR003395">
    <property type="entry name" value="RecF/RecN/SMC_N"/>
</dbReference>
<name>A0AAW2ZC30_9EUKA</name>
<gene>
    <name evidence="15" type="ORF">AKO1_011945</name>
</gene>
<feature type="region of interest" description="Disordered" evidence="13">
    <location>
        <begin position="714"/>
        <end position="740"/>
    </location>
</feature>
<dbReference type="GO" id="GO:0000796">
    <property type="term" value="C:condensin complex"/>
    <property type="evidence" value="ECO:0007669"/>
    <property type="project" value="TreeGrafter"/>
</dbReference>
<dbReference type="Pfam" id="PF02463">
    <property type="entry name" value="SMC_N"/>
    <property type="match status" value="2"/>
</dbReference>
<evidence type="ECO:0000259" key="14">
    <source>
        <dbReference type="SMART" id="SM00968"/>
    </source>
</evidence>
<evidence type="ECO:0000256" key="7">
    <source>
        <dbReference type="ARBA" id="ARBA00023054"/>
    </source>
</evidence>
<keyword evidence="4" id="KW-0547">Nucleotide-binding</keyword>
<dbReference type="InterPro" id="IPR036277">
    <property type="entry name" value="SMC_hinge_sf"/>
</dbReference>
<dbReference type="InterPro" id="IPR010935">
    <property type="entry name" value="SMC_hinge"/>
</dbReference>
<evidence type="ECO:0000256" key="2">
    <source>
        <dbReference type="ARBA" id="ARBA00006005"/>
    </source>
</evidence>
<dbReference type="FunFam" id="3.40.50.300:FF:000481">
    <property type="entry name" value="Structural maintenance of chromosomes 4"/>
    <property type="match status" value="1"/>
</dbReference>
<feature type="region of interest" description="Disordered" evidence="13">
    <location>
        <begin position="250"/>
        <end position="269"/>
    </location>
</feature>
<evidence type="ECO:0000256" key="8">
    <source>
        <dbReference type="ARBA" id="ARBA00023067"/>
    </source>
</evidence>
<keyword evidence="6" id="KW-0067">ATP-binding</keyword>
<keyword evidence="10" id="KW-0131">Cell cycle</keyword>
<evidence type="ECO:0000256" key="5">
    <source>
        <dbReference type="ARBA" id="ARBA00022776"/>
    </source>
</evidence>
<keyword evidence="3" id="KW-0132">Cell division</keyword>
<dbReference type="AlphaFoldDB" id="A0AAW2ZC30"/>
<evidence type="ECO:0000256" key="13">
    <source>
        <dbReference type="SAM" id="MobiDB-lite"/>
    </source>
</evidence>
<dbReference type="GO" id="GO:0016887">
    <property type="term" value="F:ATP hydrolysis activity"/>
    <property type="evidence" value="ECO:0007669"/>
    <property type="project" value="InterPro"/>
</dbReference>
<dbReference type="InterPro" id="IPR024704">
    <property type="entry name" value="SMC"/>
</dbReference>